<reference evidence="1 2" key="1">
    <citation type="submission" date="2018-08" db="EMBL/GenBank/DDBJ databases">
        <title>A genome reference for cultivated species of the human gut microbiota.</title>
        <authorList>
            <person name="Zou Y."/>
            <person name="Xue W."/>
            <person name="Luo G."/>
        </authorList>
    </citation>
    <scope>NUCLEOTIDE SEQUENCE [LARGE SCALE GENOMIC DNA]</scope>
    <source>
        <strain evidence="1 2">OF03-11</strain>
    </source>
</reference>
<dbReference type="InterPro" id="IPR032483">
    <property type="entry name" value="DUF5053"/>
</dbReference>
<evidence type="ECO:0000313" key="1">
    <source>
        <dbReference type="EMBL" id="RGY09307.1"/>
    </source>
</evidence>
<protein>
    <submittedName>
        <fullName evidence="1">DUF5053 domain-containing protein</fullName>
    </submittedName>
</protein>
<accession>A0A413IFP8</accession>
<dbReference type="Proteomes" id="UP000284434">
    <property type="component" value="Unassembled WGS sequence"/>
</dbReference>
<name>A0A413IFP8_9BACT</name>
<proteinExistence type="predicted"/>
<dbReference type="AlphaFoldDB" id="A0A413IFP8"/>
<gene>
    <name evidence="1" type="ORF">DXA53_03235</name>
</gene>
<comment type="caution">
    <text evidence="1">The sequence shown here is derived from an EMBL/GenBank/DDBJ whole genome shotgun (WGS) entry which is preliminary data.</text>
</comment>
<organism evidence="1 2">
    <name type="scientific">Odoribacter splanchnicus</name>
    <dbReference type="NCBI Taxonomy" id="28118"/>
    <lineage>
        <taxon>Bacteria</taxon>
        <taxon>Pseudomonadati</taxon>
        <taxon>Bacteroidota</taxon>
        <taxon>Bacteroidia</taxon>
        <taxon>Bacteroidales</taxon>
        <taxon>Odoribacteraceae</taxon>
        <taxon>Odoribacter</taxon>
    </lineage>
</organism>
<dbReference type="RefSeq" id="WP_118103000.1">
    <property type="nucleotide sequence ID" value="NZ_QSCO01000003.1"/>
</dbReference>
<evidence type="ECO:0000313" key="2">
    <source>
        <dbReference type="Proteomes" id="UP000284434"/>
    </source>
</evidence>
<dbReference type="EMBL" id="QSCO01000003">
    <property type="protein sequence ID" value="RGY09307.1"/>
    <property type="molecule type" value="Genomic_DNA"/>
</dbReference>
<sequence length="158" mass="18051">MKKTTFFSNEDLDNILRRMEGLTTDEKEAYLDARLKELESLPDSRKKELQEAARTGMKRTLELASHISVMNELQRIGNVVSFASIAKDYFGKSKFWIHQRINGYLVNGKPACFTNEQIVRMAEALEDIAKQMQETAAHLKVIAAQERSTVKKLKTGKE</sequence>
<dbReference type="Pfam" id="PF16476">
    <property type="entry name" value="DUF5053"/>
    <property type="match status" value="1"/>
</dbReference>